<dbReference type="EMBL" id="BMOE01000003">
    <property type="protein sequence ID" value="GGJ69792.1"/>
    <property type="molecule type" value="Genomic_DNA"/>
</dbReference>
<keyword evidence="2" id="KW-0808">Transferase</keyword>
<evidence type="ECO:0000256" key="1">
    <source>
        <dbReference type="ARBA" id="ARBA00022603"/>
    </source>
</evidence>
<reference evidence="4" key="1">
    <citation type="journal article" date="2014" name="Int. J. Syst. Evol. Microbiol.">
        <title>Complete genome sequence of Corynebacterium casei LMG S-19264T (=DSM 44701T), isolated from a smear-ripened cheese.</title>
        <authorList>
            <consortium name="US DOE Joint Genome Institute (JGI-PGF)"/>
            <person name="Walter F."/>
            <person name="Albersmeier A."/>
            <person name="Kalinowski J."/>
            <person name="Ruckert C."/>
        </authorList>
    </citation>
    <scope>NUCLEOTIDE SEQUENCE</scope>
    <source>
        <strain evidence="4">JCM 14371</strain>
    </source>
</reference>
<evidence type="ECO:0000313" key="4">
    <source>
        <dbReference type="EMBL" id="GGJ69792.1"/>
    </source>
</evidence>
<dbReference type="CDD" id="cd02440">
    <property type="entry name" value="AdoMet_MTases"/>
    <property type="match status" value="1"/>
</dbReference>
<sequence length="255" mass="28021">MKTTWDASEYRRRHAFVYRSSQDLVDDWLAPSAGERVLDLGCGSGELTALIARSGAHVKGMDASADMIAAARTAHPHVTFEVQDAHTLQATASFDAVFSNAALHWMRPLDSVFGRVHGALRPGGRLVLEMGGQGNVQVTLDAVAHACRALGLPDLPLPWEFPSTAQLARLLEDAGLQVRQTLWFPRPSPLQGEDGFRAWLATFGSGWLSPLAPDERAAVLERAEAYARPRLWNGETWQSDYCRLRAVATRPDLRP</sequence>
<reference evidence="4" key="2">
    <citation type="submission" date="2020-09" db="EMBL/GenBank/DDBJ databases">
        <authorList>
            <person name="Sun Q."/>
            <person name="Ohkuma M."/>
        </authorList>
    </citation>
    <scope>NUCLEOTIDE SEQUENCE</scope>
    <source>
        <strain evidence="4">JCM 14371</strain>
    </source>
</reference>
<evidence type="ECO:0000259" key="3">
    <source>
        <dbReference type="Pfam" id="PF13649"/>
    </source>
</evidence>
<proteinExistence type="predicted"/>
<dbReference type="InterPro" id="IPR041698">
    <property type="entry name" value="Methyltransf_25"/>
</dbReference>
<comment type="caution">
    <text evidence="4">The sequence shown here is derived from an EMBL/GenBank/DDBJ whole genome shotgun (WGS) entry which is preliminary data.</text>
</comment>
<dbReference type="GO" id="GO:0008168">
    <property type="term" value="F:methyltransferase activity"/>
    <property type="evidence" value="ECO:0007669"/>
    <property type="project" value="UniProtKB-KW"/>
</dbReference>
<evidence type="ECO:0000256" key="2">
    <source>
        <dbReference type="ARBA" id="ARBA00022679"/>
    </source>
</evidence>
<keyword evidence="1 4" id="KW-0489">Methyltransferase</keyword>
<dbReference type="InterPro" id="IPR029063">
    <property type="entry name" value="SAM-dependent_MTases_sf"/>
</dbReference>
<protein>
    <submittedName>
        <fullName evidence="4">Methyltransferase type 11</fullName>
    </submittedName>
</protein>
<organism evidence="4 5">
    <name type="scientific">Deinococcus aquiradiocola</name>
    <dbReference type="NCBI Taxonomy" id="393059"/>
    <lineage>
        <taxon>Bacteria</taxon>
        <taxon>Thermotogati</taxon>
        <taxon>Deinococcota</taxon>
        <taxon>Deinococci</taxon>
        <taxon>Deinococcales</taxon>
        <taxon>Deinococcaceae</taxon>
        <taxon>Deinococcus</taxon>
    </lineage>
</organism>
<dbReference type="RefSeq" id="WP_188961436.1">
    <property type="nucleotide sequence ID" value="NZ_BMOE01000003.1"/>
</dbReference>
<dbReference type="PANTHER" id="PTHR43861:SF1">
    <property type="entry name" value="TRANS-ACONITATE 2-METHYLTRANSFERASE"/>
    <property type="match status" value="1"/>
</dbReference>
<dbReference type="AlphaFoldDB" id="A0A917PBG1"/>
<dbReference type="Proteomes" id="UP000635726">
    <property type="component" value="Unassembled WGS sequence"/>
</dbReference>
<dbReference type="Gene3D" id="3.40.50.150">
    <property type="entry name" value="Vaccinia Virus protein VP39"/>
    <property type="match status" value="1"/>
</dbReference>
<keyword evidence="5" id="KW-1185">Reference proteome</keyword>
<dbReference type="PANTHER" id="PTHR43861">
    <property type="entry name" value="TRANS-ACONITATE 2-METHYLTRANSFERASE-RELATED"/>
    <property type="match status" value="1"/>
</dbReference>
<evidence type="ECO:0000313" key="5">
    <source>
        <dbReference type="Proteomes" id="UP000635726"/>
    </source>
</evidence>
<gene>
    <name evidence="4" type="ORF">GCM10008939_12720</name>
</gene>
<dbReference type="Pfam" id="PF13649">
    <property type="entry name" value="Methyltransf_25"/>
    <property type="match status" value="1"/>
</dbReference>
<name>A0A917PBG1_9DEIO</name>
<dbReference type="SUPFAM" id="SSF53335">
    <property type="entry name" value="S-adenosyl-L-methionine-dependent methyltransferases"/>
    <property type="match status" value="1"/>
</dbReference>
<feature type="domain" description="Methyltransferase" evidence="3">
    <location>
        <begin position="37"/>
        <end position="124"/>
    </location>
</feature>
<accession>A0A917PBG1</accession>
<dbReference type="GO" id="GO:0032259">
    <property type="term" value="P:methylation"/>
    <property type="evidence" value="ECO:0007669"/>
    <property type="project" value="UniProtKB-KW"/>
</dbReference>